<reference evidence="4" key="1">
    <citation type="journal article" date="2015" name="Nat. Genet.">
        <title>The genome and transcriptome of the zoonotic hookworm Ancylostoma ceylanicum identify infection-specific gene families.</title>
        <authorList>
            <person name="Schwarz E.M."/>
            <person name="Hu Y."/>
            <person name="Antoshechkin I."/>
            <person name="Miller M.M."/>
            <person name="Sternberg P.W."/>
            <person name="Aroian R.V."/>
        </authorList>
    </citation>
    <scope>NUCLEOTIDE SEQUENCE</scope>
    <source>
        <strain evidence="4">HY135</strain>
    </source>
</reference>
<gene>
    <name evidence="3" type="primary">Acey_s0002.g647</name>
    <name evidence="3" type="ORF">Y032_0002g647</name>
</gene>
<keyword evidence="4" id="KW-1185">Reference proteome</keyword>
<name>A0A016W2G7_9BILA</name>
<feature type="signal peptide" evidence="2">
    <location>
        <begin position="1"/>
        <end position="17"/>
    </location>
</feature>
<dbReference type="EMBL" id="JARK01001338">
    <property type="protein sequence ID" value="EYC33178.1"/>
    <property type="molecule type" value="Genomic_DNA"/>
</dbReference>
<evidence type="ECO:0000256" key="2">
    <source>
        <dbReference type="SAM" id="SignalP"/>
    </source>
</evidence>
<proteinExistence type="predicted"/>
<feature type="chain" id="PRO_5001494187" evidence="2">
    <location>
        <begin position="18"/>
        <end position="124"/>
    </location>
</feature>
<sequence>MCFWLLNVCCLFYEVRCGGHLLVNSSGSTLRLSGPLLSRLTATKLSIIMVYFLTLVFGSIILLNCTHGRSSIPHLLLFQPITSFSTEINYSSYLMLPDTYHFREVEDCPRQGIEDAYDAEAWNP</sequence>
<evidence type="ECO:0000313" key="4">
    <source>
        <dbReference type="Proteomes" id="UP000024635"/>
    </source>
</evidence>
<evidence type="ECO:0000256" key="1">
    <source>
        <dbReference type="SAM" id="Phobius"/>
    </source>
</evidence>
<comment type="caution">
    <text evidence="3">The sequence shown here is derived from an EMBL/GenBank/DDBJ whole genome shotgun (WGS) entry which is preliminary data.</text>
</comment>
<keyword evidence="1" id="KW-1133">Transmembrane helix</keyword>
<protein>
    <submittedName>
        <fullName evidence="3">Uncharacterized protein</fullName>
    </submittedName>
</protein>
<organism evidence="3 4">
    <name type="scientific">Ancylostoma ceylanicum</name>
    <dbReference type="NCBI Taxonomy" id="53326"/>
    <lineage>
        <taxon>Eukaryota</taxon>
        <taxon>Metazoa</taxon>
        <taxon>Ecdysozoa</taxon>
        <taxon>Nematoda</taxon>
        <taxon>Chromadorea</taxon>
        <taxon>Rhabditida</taxon>
        <taxon>Rhabditina</taxon>
        <taxon>Rhabditomorpha</taxon>
        <taxon>Strongyloidea</taxon>
        <taxon>Ancylostomatidae</taxon>
        <taxon>Ancylostomatinae</taxon>
        <taxon>Ancylostoma</taxon>
    </lineage>
</organism>
<keyword evidence="2" id="KW-0732">Signal</keyword>
<keyword evidence="1" id="KW-0812">Transmembrane</keyword>
<dbReference type="AlphaFoldDB" id="A0A016W2G7"/>
<keyword evidence="1" id="KW-0472">Membrane</keyword>
<evidence type="ECO:0000313" key="3">
    <source>
        <dbReference type="EMBL" id="EYC33178.1"/>
    </source>
</evidence>
<feature type="transmembrane region" description="Helical" evidence="1">
    <location>
        <begin position="41"/>
        <end position="63"/>
    </location>
</feature>
<dbReference type="Proteomes" id="UP000024635">
    <property type="component" value="Unassembled WGS sequence"/>
</dbReference>
<accession>A0A016W2G7</accession>